<organism evidence="2 3">
    <name type="scientific">Aromatoleum evansii</name>
    <name type="common">Azoarcus evansii</name>
    <dbReference type="NCBI Taxonomy" id="59406"/>
    <lineage>
        <taxon>Bacteria</taxon>
        <taxon>Pseudomonadati</taxon>
        <taxon>Pseudomonadota</taxon>
        <taxon>Betaproteobacteria</taxon>
        <taxon>Rhodocyclales</taxon>
        <taxon>Rhodocyclaceae</taxon>
        <taxon>Aromatoleum</taxon>
    </lineage>
</organism>
<evidence type="ECO:0000256" key="1">
    <source>
        <dbReference type="SAM" id="MobiDB-lite"/>
    </source>
</evidence>
<keyword evidence="3" id="KW-1185">Reference proteome</keyword>
<evidence type="ECO:0000313" key="2">
    <source>
        <dbReference type="EMBL" id="WRL44922.1"/>
    </source>
</evidence>
<sequence>MRTAIGKTRASGRMFGPTPLPARDEGTQSYTGSLPVCPGNVAVEFTQRGGEQERLRQGANDKLCAALNRFHEEHGSFAAEYSNL</sequence>
<dbReference type="EMBL" id="CP141259">
    <property type="protein sequence ID" value="WRL44922.1"/>
    <property type="molecule type" value="Genomic_DNA"/>
</dbReference>
<proteinExistence type="predicted"/>
<protein>
    <submittedName>
        <fullName evidence="2">Uncharacterized protein</fullName>
    </submittedName>
</protein>
<evidence type="ECO:0000313" key="3">
    <source>
        <dbReference type="Proteomes" id="UP001626593"/>
    </source>
</evidence>
<reference evidence="2 3" key="1">
    <citation type="submission" date="2023-12" db="EMBL/GenBank/DDBJ databases">
        <title>A. evansii MAY27, complete genome.</title>
        <authorList>
            <person name="Wang Y."/>
        </authorList>
    </citation>
    <scope>NUCLEOTIDE SEQUENCE [LARGE SCALE GENOMIC DNA]</scope>
    <source>
        <strain evidence="2 3">MAY27</strain>
    </source>
</reference>
<accession>A0ABZ1AGE9</accession>
<gene>
    <name evidence="2" type="ORF">U5817_17120</name>
</gene>
<name>A0ABZ1AGE9_AROEV</name>
<dbReference type="RefSeq" id="WP_407278187.1">
    <property type="nucleotide sequence ID" value="NZ_CP141259.1"/>
</dbReference>
<dbReference type="Proteomes" id="UP001626593">
    <property type="component" value="Chromosome"/>
</dbReference>
<feature type="region of interest" description="Disordered" evidence="1">
    <location>
        <begin position="1"/>
        <end position="33"/>
    </location>
</feature>